<keyword evidence="7" id="KW-1133">Transmembrane helix</keyword>
<dbReference type="CDD" id="cd00077">
    <property type="entry name" value="HDc"/>
    <property type="match status" value="1"/>
</dbReference>
<feature type="domain" description="HD" evidence="10">
    <location>
        <begin position="362"/>
        <end position="455"/>
    </location>
</feature>
<protein>
    <recommendedName>
        <fullName evidence="6 7">Ribonuclease Y</fullName>
        <shortName evidence="7">RNase Y</shortName>
        <ecNumber evidence="7 8">3.1.-.-</ecNumber>
    </recommendedName>
</protein>
<dbReference type="STRING" id="187979.ERS852385_00450"/>
<evidence type="ECO:0000256" key="8">
    <source>
        <dbReference type="NCBIfam" id="TIGR03319"/>
    </source>
</evidence>
<dbReference type="InterPro" id="IPR003607">
    <property type="entry name" value="HD/PDEase_dom"/>
</dbReference>
<dbReference type="InterPro" id="IPR004087">
    <property type="entry name" value="KH_dom"/>
</dbReference>
<comment type="similarity">
    <text evidence="5 7">Belongs to the RNase Y family.</text>
</comment>
<dbReference type="Gene3D" id="3.30.1370.10">
    <property type="entry name" value="K Homology domain, type 1"/>
    <property type="match status" value="1"/>
</dbReference>
<evidence type="ECO:0000256" key="5">
    <source>
        <dbReference type="ARBA" id="ARBA00061537"/>
    </source>
</evidence>
<sequence>MTLKEKICKIERYSYVTTTDINMHESKKTKRGVNIIVTIILAVIVAAFVGASVGYVMRKRTAESQIGSAEAEAKRIVDDAAQRGETKKKEALLEAKEDIHRLRQELDRETKERRSELQRQERRVVQKEENLDRKLDSIEKREESLSRKEARLDKSQAAVNEMHEQQKAELERISGLTAEEARTTLMAEAEEELKHEKAMKIKEYEQQVKDESDKKAREILSTAIQRCAADHVAETTVSVVALPNDEMKGRIIGREGRNIRTLETLTGIDLIIDDTPEAVILSGFDPVRREIARIALEKLIQDGRIHPARIEEMVEKAKREVDQRIKEAGEQATFETGVHGLHPELVRLLGRLRYRTSYGQNVLNHSIEVAHLAGVMAAELGCDVMLAKRGGLLHDIGKAIDHEVEGSHTTIGADIARKYRESKDVINAILSHHGDVEATSVESVLVSAADAVSAARPGARRESLESYLKRLKSLEGIAESFDGVERCFAIQAGREIRVMVKPDKVDDAEAAALAHNIVKKIEDELEYPGQIKATVIRETRVVDYAK</sequence>
<dbReference type="Gene3D" id="1.10.3210.10">
    <property type="entry name" value="Hypothetical protein af1432"/>
    <property type="match status" value="1"/>
</dbReference>
<dbReference type="eggNOG" id="COG1418">
    <property type="taxonomic scope" value="Bacteria"/>
</dbReference>
<dbReference type="SUPFAM" id="SSF54791">
    <property type="entry name" value="Eukaryotic type KH-domain (KH-domain type I)"/>
    <property type="match status" value="1"/>
</dbReference>
<dbReference type="InterPro" id="IPR006675">
    <property type="entry name" value="HDIG_dom"/>
</dbReference>
<dbReference type="SUPFAM" id="SSF109604">
    <property type="entry name" value="HD-domain/PDEase-like"/>
    <property type="match status" value="1"/>
</dbReference>
<dbReference type="InterPro" id="IPR017705">
    <property type="entry name" value="Ribonuclease_Y"/>
</dbReference>
<dbReference type="EC" id="3.1.-.-" evidence="7 8"/>
<evidence type="ECO:0000256" key="6">
    <source>
        <dbReference type="ARBA" id="ARBA00073072"/>
    </source>
</evidence>
<dbReference type="PROSITE" id="PS50084">
    <property type="entry name" value="KH_TYPE_1"/>
    <property type="match status" value="1"/>
</dbReference>
<evidence type="ECO:0000256" key="1">
    <source>
        <dbReference type="ARBA" id="ARBA00022722"/>
    </source>
</evidence>
<evidence type="ECO:0000256" key="7">
    <source>
        <dbReference type="HAMAP-Rule" id="MF_00335"/>
    </source>
</evidence>
<dbReference type="PROSITE" id="PS51831">
    <property type="entry name" value="HD"/>
    <property type="match status" value="1"/>
</dbReference>
<name>A0A173WXM2_9FIRM</name>
<evidence type="ECO:0000313" key="12">
    <source>
        <dbReference type="Proteomes" id="UP000095546"/>
    </source>
</evidence>
<organism evidence="11 12">
    <name type="scientific">Mitsuokella jalaludinii</name>
    <dbReference type="NCBI Taxonomy" id="187979"/>
    <lineage>
        <taxon>Bacteria</taxon>
        <taxon>Bacillati</taxon>
        <taxon>Bacillota</taxon>
        <taxon>Negativicutes</taxon>
        <taxon>Selenomonadales</taxon>
        <taxon>Selenomonadaceae</taxon>
        <taxon>Mitsuokella</taxon>
    </lineage>
</organism>
<proteinExistence type="inferred from homology"/>
<evidence type="ECO:0000256" key="2">
    <source>
        <dbReference type="ARBA" id="ARBA00022759"/>
    </source>
</evidence>
<dbReference type="InterPro" id="IPR004088">
    <property type="entry name" value="KH_dom_type_1"/>
</dbReference>
<dbReference type="InterPro" id="IPR022711">
    <property type="entry name" value="RNase_Y_N"/>
</dbReference>
<comment type="subcellular location">
    <subcellularLocation>
        <location evidence="7">Cell membrane</location>
        <topology evidence="7">Single-pass membrane protein</topology>
    </subcellularLocation>
</comment>
<dbReference type="Pfam" id="PF12072">
    <property type="entry name" value="RNase_Y_N"/>
    <property type="match status" value="1"/>
</dbReference>
<dbReference type="SMART" id="SM00471">
    <property type="entry name" value="HDc"/>
    <property type="match status" value="1"/>
</dbReference>
<keyword evidence="4 7" id="KW-0694">RNA-binding</keyword>
<evidence type="ECO:0000256" key="3">
    <source>
        <dbReference type="ARBA" id="ARBA00022801"/>
    </source>
</evidence>
<dbReference type="GO" id="GO:0005886">
    <property type="term" value="C:plasma membrane"/>
    <property type="evidence" value="ECO:0007669"/>
    <property type="project" value="UniProtKB-SubCell"/>
</dbReference>
<dbReference type="GO" id="GO:0004521">
    <property type="term" value="F:RNA endonuclease activity"/>
    <property type="evidence" value="ECO:0007669"/>
    <property type="project" value="UniProtKB-UniRule"/>
</dbReference>
<keyword evidence="9" id="KW-0175">Coiled coil</keyword>
<keyword evidence="1 7" id="KW-0540">Nuclease</keyword>
<evidence type="ECO:0000259" key="10">
    <source>
        <dbReference type="PROSITE" id="PS51831"/>
    </source>
</evidence>
<keyword evidence="2 7" id="KW-0255">Endonuclease</keyword>
<feature type="transmembrane region" description="Helical" evidence="7">
    <location>
        <begin position="33"/>
        <end position="57"/>
    </location>
</feature>
<evidence type="ECO:0000256" key="9">
    <source>
        <dbReference type="SAM" id="Coils"/>
    </source>
</evidence>
<dbReference type="NCBIfam" id="TIGR03319">
    <property type="entry name" value="RNase_Y"/>
    <property type="match status" value="1"/>
</dbReference>
<keyword evidence="12" id="KW-1185">Reference proteome</keyword>
<dbReference type="HAMAP" id="MF_00335">
    <property type="entry name" value="RNase_Y"/>
    <property type="match status" value="1"/>
</dbReference>
<dbReference type="Pfam" id="PF00013">
    <property type="entry name" value="KH_1"/>
    <property type="match status" value="1"/>
</dbReference>
<dbReference type="GO" id="GO:0006402">
    <property type="term" value="P:mRNA catabolic process"/>
    <property type="evidence" value="ECO:0007669"/>
    <property type="project" value="UniProtKB-UniRule"/>
</dbReference>
<keyword evidence="7" id="KW-1003">Cell membrane</keyword>
<dbReference type="InterPro" id="IPR036612">
    <property type="entry name" value="KH_dom_type_1_sf"/>
</dbReference>
<dbReference type="FunFam" id="3.30.1370.10:FF:000006">
    <property type="entry name" value="Ribonuclease Y"/>
    <property type="match status" value="1"/>
</dbReference>
<dbReference type="Pfam" id="PF01966">
    <property type="entry name" value="HD"/>
    <property type="match status" value="1"/>
</dbReference>
<dbReference type="GO" id="GO:0003723">
    <property type="term" value="F:RNA binding"/>
    <property type="evidence" value="ECO:0007669"/>
    <property type="project" value="UniProtKB-UniRule"/>
</dbReference>
<dbReference type="NCBIfam" id="TIGR00277">
    <property type="entry name" value="HDIG"/>
    <property type="match status" value="1"/>
</dbReference>
<keyword evidence="7" id="KW-0812">Transmembrane</keyword>
<dbReference type="FunFam" id="1.10.3210.10:FF:000003">
    <property type="entry name" value="Ribonuclease Y"/>
    <property type="match status" value="1"/>
</dbReference>
<dbReference type="Proteomes" id="UP000095546">
    <property type="component" value="Unassembled WGS sequence"/>
</dbReference>
<evidence type="ECO:0000313" key="11">
    <source>
        <dbReference type="EMBL" id="CUN44104.1"/>
    </source>
</evidence>
<dbReference type="AlphaFoldDB" id="A0A173WXM2"/>
<feature type="coiled-coil region" evidence="9">
    <location>
        <begin position="85"/>
        <end position="214"/>
    </location>
</feature>
<accession>A0A173WXM2</accession>
<reference evidence="11 12" key="1">
    <citation type="submission" date="2015-09" db="EMBL/GenBank/DDBJ databases">
        <authorList>
            <consortium name="Pathogen Informatics"/>
        </authorList>
    </citation>
    <scope>NUCLEOTIDE SEQUENCE [LARGE SCALE GENOMIC DNA]</scope>
    <source>
        <strain evidence="11 12">2789STDY5608828</strain>
    </source>
</reference>
<dbReference type="InterPro" id="IPR006674">
    <property type="entry name" value="HD_domain"/>
</dbReference>
<gene>
    <name evidence="7 11" type="primary">rny</name>
    <name evidence="11" type="ORF">ERS852385_00450</name>
</gene>
<dbReference type="GO" id="GO:0016787">
    <property type="term" value="F:hydrolase activity"/>
    <property type="evidence" value="ECO:0007669"/>
    <property type="project" value="UniProtKB-KW"/>
</dbReference>
<dbReference type="CDD" id="cd22431">
    <property type="entry name" value="KH-I_RNaseY"/>
    <property type="match status" value="1"/>
</dbReference>
<evidence type="ECO:0000256" key="4">
    <source>
        <dbReference type="ARBA" id="ARBA00022884"/>
    </source>
</evidence>
<dbReference type="PANTHER" id="PTHR12826">
    <property type="entry name" value="RIBONUCLEASE Y"/>
    <property type="match status" value="1"/>
</dbReference>
<dbReference type="SMART" id="SM00322">
    <property type="entry name" value="KH"/>
    <property type="match status" value="1"/>
</dbReference>
<dbReference type="EMBL" id="CYYU01000001">
    <property type="protein sequence ID" value="CUN44104.1"/>
    <property type="molecule type" value="Genomic_DNA"/>
</dbReference>
<dbReference type="PANTHER" id="PTHR12826:SF15">
    <property type="entry name" value="RIBONUCLEASE Y"/>
    <property type="match status" value="1"/>
</dbReference>
<comment type="function">
    <text evidence="7">Endoribonuclease that initiates mRNA decay.</text>
</comment>
<keyword evidence="7" id="KW-0472">Membrane</keyword>
<keyword evidence="3 7" id="KW-0378">Hydrolase</keyword>